<organism evidence="1">
    <name type="scientific">Anopheles sinensis</name>
    <name type="common">Mosquito</name>
    <dbReference type="NCBI Taxonomy" id="74873"/>
    <lineage>
        <taxon>Eukaryota</taxon>
        <taxon>Metazoa</taxon>
        <taxon>Ecdysozoa</taxon>
        <taxon>Arthropoda</taxon>
        <taxon>Hexapoda</taxon>
        <taxon>Insecta</taxon>
        <taxon>Pterygota</taxon>
        <taxon>Neoptera</taxon>
        <taxon>Endopterygota</taxon>
        <taxon>Diptera</taxon>
        <taxon>Nematocera</taxon>
        <taxon>Culicoidea</taxon>
        <taxon>Culicidae</taxon>
        <taxon>Anophelinae</taxon>
        <taxon>Anopheles</taxon>
    </lineage>
</organism>
<dbReference type="EMBL" id="ATLV01016908">
    <property type="status" value="NOT_ANNOTATED_CDS"/>
    <property type="molecule type" value="Genomic_DNA"/>
</dbReference>
<dbReference type="EnsemblMetazoa" id="ASIC009276-RA">
    <property type="protein sequence ID" value="ASIC009276-PA"/>
    <property type="gene ID" value="ASIC009276"/>
</dbReference>
<gene>
    <name evidence="1" type="ORF">ZHAS_00009276</name>
</gene>
<proteinExistence type="predicted"/>
<dbReference type="EMBL" id="KE525130">
    <property type="protein sequence ID" value="KFB41649.1"/>
    <property type="molecule type" value="Genomic_DNA"/>
</dbReference>
<dbReference type="Proteomes" id="UP000030765">
    <property type="component" value="Unassembled WGS sequence"/>
</dbReference>
<evidence type="ECO:0000313" key="1">
    <source>
        <dbReference type="EMBL" id="KFB41649.1"/>
    </source>
</evidence>
<dbReference type="AlphaFoldDB" id="A0A084VUK5"/>
<keyword evidence="3" id="KW-1185">Reference proteome</keyword>
<dbReference type="OrthoDB" id="7732882at2759"/>
<dbReference type="VEuPathDB" id="VectorBase:ASIS006244"/>
<reference evidence="1 3" key="1">
    <citation type="journal article" date="2014" name="BMC Genomics">
        <title>Genome sequence of Anopheles sinensis provides insight into genetics basis of mosquito competence for malaria parasites.</title>
        <authorList>
            <person name="Zhou D."/>
            <person name="Zhang D."/>
            <person name="Ding G."/>
            <person name="Shi L."/>
            <person name="Hou Q."/>
            <person name="Ye Y."/>
            <person name="Xu Y."/>
            <person name="Zhou H."/>
            <person name="Xiong C."/>
            <person name="Li S."/>
            <person name="Yu J."/>
            <person name="Hong S."/>
            <person name="Yu X."/>
            <person name="Zou P."/>
            <person name="Chen C."/>
            <person name="Chang X."/>
            <person name="Wang W."/>
            <person name="Lv Y."/>
            <person name="Sun Y."/>
            <person name="Ma L."/>
            <person name="Shen B."/>
            <person name="Zhu C."/>
        </authorList>
    </citation>
    <scope>NUCLEOTIDE SEQUENCE [LARGE SCALE GENOMIC DNA]</scope>
</reference>
<name>A0A084VUK5_ANOSI</name>
<protein>
    <submittedName>
        <fullName evidence="1">Uncharacterized protein LOC101852594</fullName>
    </submittedName>
</protein>
<sequence length="51" mass="6012">MEVEIDETKVSRRKYNVGRVTQTHKEWLVGGICRETGQVFLERVYVGTRTR</sequence>
<evidence type="ECO:0000313" key="3">
    <source>
        <dbReference type="Proteomes" id="UP000030765"/>
    </source>
</evidence>
<accession>A0A084VUK5</accession>
<evidence type="ECO:0000313" key="2">
    <source>
        <dbReference type="EnsemblMetazoa" id="ASIC009276-PA"/>
    </source>
</evidence>
<dbReference type="VEuPathDB" id="VectorBase:ASIC009276"/>
<reference evidence="2" key="2">
    <citation type="submission" date="2020-05" db="UniProtKB">
        <authorList>
            <consortium name="EnsemblMetazoa"/>
        </authorList>
    </citation>
    <scope>IDENTIFICATION</scope>
</reference>